<gene>
    <name evidence="1" type="ORF">GLOTRDRAFT_95845</name>
</gene>
<dbReference type="Proteomes" id="UP000030669">
    <property type="component" value="Unassembled WGS sequence"/>
</dbReference>
<organism evidence="1 2">
    <name type="scientific">Gloeophyllum trabeum (strain ATCC 11539 / FP-39264 / Madison 617)</name>
    <name type="common">Brown rot fungus</name>
    <dbReference type="NCBI Taxonomy" id="670483"/>
    <lineage>
        <taxon>Eukaryota</taxon>
        <taxon>Fungi</taxon>
        <taxon>Dikarya</taxon>
        <taxon>Basidiomycota</taxon>
        <taxon>Agaricomycotina</taxon>
        <taxon>Agaricomycetes</taxon>
        <taxon>Gloeophyllales</taxon>
        <taxon>Gloeophyllaceae</taxon>
        <taxon>Gloeophyllum</taxon>
    </lineage>
</organism>
<dbReference type="SUPFAM" id="SSF52047">
    <property type="entry name" value="RNI-like"/>
    <property type="match status" value="1"/>
</dbReference>
<protein>
    <recommendedName>
        <fullName evidence="3">F-box domain-containing protein</fullName>
    </recommendedName>
</protein>
<dbReference type="AlphaFoldDB" id="S7RDB0"/>
<dbReference type="eggNOG" id="ENOG502SWCU">
    <property type="taxonomic scope" value="Eukaryota"/>
</dbReference>
<keyword evidence="2" id="KW-1185">Reference proteome</keyword>
<evidence type="ECO:0008006" key="3">
    <source>
        <dbReference type="Google" id="ProtNLM"/>
    </source>
</evidence>
<dbReference type="RefSeq" id="XP_007869384.1">
    <property type="nucleotide sequence ID" value="XM_007871193.1"/>
</dbReference>
<dbReference type="EMBL" id="KB469308">
    <property type="protein sequence ID" value="EPQ52205.1"/>
    <property type="molecule type" value="Genomic_DNA"/>
</dbReference>
<proteinExistence type="predicted"/>
<sequence length="330" mass="38343">MIPRVAARVRRLTLFACSGEESESWNLAQLLWLCRNIEDLQFSEIDNALFEEYFIVLRKCQNLRRLVVSRVTGVPHFYFDGDKFCTVNDFFRVLQECPSLEYVEVCDDSPRYPAVFDSYSPNHRETREARHRLWAIPLYKPLKSMRVLKLPNITLSGGDLDVISTMIHCVEVLEFGRTTHPEDPRFQASMCGALERWRDSLQELSVYYVARTIIDYAPDAQDERICFKKDLAQALSKMRNLFVLELGPWALTSMVVNCLPSSLEDLRLRLLTEDLRSLVDALGNLDYLPKLQFLAAYRVYDEDLDEDEWQALEEICEARGVHLLDGDGYY</sequence>
<reference evidence="1 2" key="1">
    <citation type="journal article" date="2012" name="Science">
        <title>The Paleozoic origin of enzymatic lignin decomposition reconstructed from 31 fungal genomes.</title>
        <authorList>
            <person name="Floudas D."/>
            <person name="Binder M."/>
            <person name="Riley R."/>
            <person name="Barry K."/>
            <person name="Blanchette R.A."/>
            <person name="Henrissat B."/>
            <person name="Martinez A.T."/>
            <person name="Otillar R."/>
            <person name="Spatafora J.W."/>
            <person name="Yadav J.S."/>
            <person name="Aerts A."/>
            <person name="Benoit I."/>
            <person name="Boyd A."/>
            <person name="Carlson A."/>
            <person name="Copeland A."/>
            <person name="Coutinho P.M."/>
            <person name="de Vries R.P."/>
            <person name="Ferreira P."/>
            <person name="Findley K."/>
            <person name="Foster B."/>
            <person name="Gaskell J."/>
            <person name="Glotzer D."/>
            <person name="Gorecki P."/>
            <person name="Heitman J."/>
            <person name="Hesse C."/>
            <person name="Hori C."/>
            <person name="Igarashi K."/>
            <person name="Jurgens J.A."/>
            <person name="Kallen N."/>
            <person name="Kersten P."/>
            <person name="Kohler A."/>
            <person name="Kuees U."/>
            <person name="Kumar T.K.A."/>
            <person name="Kuo A."/>
            <person name="LaButti K."/>
            <person name="Larrondo L.F."/>
            <person name="Lindquist E."/>
            <person name="Ling A."/>
            <person name="Lombard V."/>
            <person name="Lucas S."/>
            <person name="Lundell T."/>
            <person name="Martin R."/>
            <person name="McLaughlin D.J."/>
            <person name="Morgenstern I."/>
            <person name="Morin E."/>
            <person name="Murat C."/>
            <person name="Nagy L.G."/>
            <person name="Nolan M."/>
            <person name="Ohm R.A."/>
            <person name="Patyshakuliyeva A."/>
            <person name="Rokas A."/>
            <person name="Ruiz-Duenas F.J."/>
            <person name="Sabat G."/>
            <person name="Salamov A."/>
            <person name="Samejima M."/>
            <person name="Schmutz J."/>
            <person name="Slot J.C."/>
            <person name="St John F."/>
            <person name="Stenlid J."/>
            <person name="Sun H."/>
            <person name="Sun S."/>
            <person name="Syed K."/>
            <person name="Tsang A."/>
            <person name="Wiebenga A."/>
            <person name="Young D."/>
            <person name="Pisabarro A."/>
            <person name="Eastwood D.C."/>
            <person name="Martin F."/>
            <person name="Cullen D."/>
            <person name="Grigoriev I.V."/>
            <person name="Hibbett D.S."/>
        </authorList>
    </citation>
    <scope>NUCLEOTIDE SEQUENCE [LARGE SCALE GENOMIC DNA]</scope>
    <source>
        <strain evidence="1 2">ATCC 11539</strain>
    </source>
</reference>
<dbReference type="KEGG" id="gtr:GLOTRDRAFT_95845"/>
<dbReference type="HOGENOM" id="CLU_842126_0_0_1"/>
<dbReference type="GeneID" id="19309769"/>
<dbReference type="Gene3D" id="3.80.10.10">
    <property type="entry name" value="Ribonuclease Inhibitor"/>
    <property type="match status" value="1"/>
</dbReference>
<evidence type="ECO:0000313" key="2">
    <source>
        <dbReference type="Proteomes" id="UP000030669"/>
    </source>
</evidence>
<name>S7RDB0_GLOTA</name>
<evidence type="ECO:0000313" key="1">
    <source>
        <dbReference type="EMBL" id="EPQ52205.1"/>
    </source>
</evidence>
<accession>S7RDB0</accession>
<dbReference type="InterPro" id="IPR032675">
    <property type="entry name" value="LRR_dom_sf"/>
</dbReference>